<dbReference type="FunFam" id="1.10.287.570:FF:000001">
    <property type="entry name" value="Anion exchange protein"/>
    <property type="match status" value="1"/>
</dbReference>
<dbReference type="Pfam" id="PF07565">
    <property type="entry name" value="Band_3_cyto"/>
    <property type="match status" value="2"/>
</dbReference>
<dbReference type="VEuPathDB" id="VectorBase:AALB20_030668"/>
<dbReference type="InterPro" id="IPR003020">
    <property type="entry name" value="HCO3_transpt_euk"/>
</dbReference>
<dbReference type="EnsemblMetazoa" id="AALB005045-RA">
    <property type="protein sequence ID" value="AALB005045-PA"/>
    <property type="gene ID" value="AALB005045"/>
</dbReference>
<keyword evidence="3 9" id="KW-0813">Transport</keyword>
<keyword evidence="4" id="KW-1003">Cell membrane</keyword>
<comment type="caution">
    <text evidence="9">Lacks conserved residue(s) required for the propagation of feature annotation.</text>
</comment>
<feature type="compositionally biased region" description="Basic and acidic residues" evidence="10">
    <location>
        <begin position="914"/>
        <end position="925"/>
    </location>
</feature>
<dbReference type="InterPro" id="IPR011531">
    <property type="entry name" value="HCO3_transpt-like_TM_dom"/>
</dbReference>
<evidence type="ECO:0000256" key="1">
    <source>
        <dbReference type="ARBA" id="ARBA00004651"/>
    </source>
</evidence>
<evidence type="ECO:0000259" key="11">
    <source>
        <dbReference type="Pfam" id="PF00955"/>
    </source>
</evidence>
<evidence type="ECO:0000256" key="2">
    <source>
        <dbReference type="ARBA" id="ARBA00010993"/>
    </source>
</evidence>
<dbReference type="Gene3D" id="3.40.930.10">
    <property type="entry name" value="Mannitol-specific EII, Chain A"/>
    <property type="match status" value="1"/>
</dbReference>
<dbReference type="GO" id="GO:0005886">
    <property type="term" value="C:plasma membrane"/>
    <property type="evidence" value="ECO:0007669"/>
    <property type="project" value="UniProtKB-SubCell"/>
</dbReference>
<comment type="subcellular location">
    <subcellularLocation>
        <location evidence="1">Cell membrane</location>
        <topology evidence="1">Multi-pass membrane protein</topology>
    </subcellularLocation>
    <subcellularLocation>
        <location evidence="9">Membrane</location>
        <topology evidence="9">Multi-pass membrane protein</topology>
    </subcellularLocation>
</comment>
<evidence type="ECO:0000256" key="8">
    <source>
        <dbReference type="ARBA" id="ARBA00023136"/>
    </source>
</evidence>
<feature type="transmembrane region" description="Helical" evidence="9">
    <location>
        <begin position="1393"/>
        <end position="1412"/>
    </location>
</feature>
<evidence type="ECO:0000256" key="3">
    <source>
        <dbReference type="ARBA" id="ARBA00022448"/>
    </source>
</evidence>
<dbReference type="InterPro" id="IPR013769">
    <property type="entry name" value="Band3_cytoplasmic_dom"/>
</dbReference>
<feature type="compositionally biased region" description="Polar residues" evidence="10">
    <location>
        <begin position="270"/>
        <end position="280"/>
    </location>
</feature>
<feature type="region of interest" description="Disordered" evidence="10">
    <location>
        <begin position="903"/>
        <end position="925"/>
    </location>
</feature>
<dbReference type="GO" id="GO:0005452">
    <property type="term" value="F:solute:inorganic anion antiporter activity"/>
    <property type="evidence" value="ECO:0007669"/>
    <property type="project" value="InterPro"/>
</dbReference>
<feature type="domain" description="Band 3 cytoplasmic" evidence="12">
    <location>
        <begin position="419"/>
        <end position="545"/>
    </location>
</feature>
<feature type="region of interest" description="Disordered" evidence="10">
    <location>
        <begin position="1494"/>
        <end position="1514"/>
    </location>
</feature>
<feature type="transmembrane region" description="Helical" evidence="9">
    <location>
        <begin position="1218"/>
        <end position="1238"/>
    </location>
</feature>
<feature type="region of interest" description="Disordered" evidence="10">
    <location>
        <begin position="586"/>
        <end position="664"/>
    </location>
</feature>
<sequence>SAAIVALHHSHSDTNCRRILYRGAGAGHGGRRPRSYGHEELGGGGGGGYLAYPIVGRDVWCREVDPPRGQPNCAATAVTRTRTRGLFRKVAAKLIERIRHSLEVRRFQTSNDDPNEVHLDDEIERVFGTSSVEKERFELNRLQDAVILDNSPLKYDEAHRVPGAGGGGAADPDAGGTSDRAPATGTTASSSSTGSSAASNNNVTEAKGRTANGATGRSGTTSPPTSPISFSSKSEATDTKPSTAGNSTTLADNTSNDFSETVHDEPIVDQGTTQGEQWDTSARRNVHFDKDKAAHFHGLPLEDTNEERRRRTERHHPHKSRKFSLQEYHPEWRRQSGAEGGPTGRRVSVQPEDATLQEADIDELTSHRSDDPRALRRHKVSQAQASSSVVNINRKEAGVPLAQLLPSTKYKKLYDHSPHEVFVQLDELTGSGEEREWKETARWIKYEEDVEEGADRWGRPHVASLSFHSLLNLRRCLETGVVLMDLEEKDLPSVAYRIVEQMVVDELIHEDDKPVIMRALLLRHRHVNESSHGGFSFGPKRKYSSYTSLQSLSLRAEEVNAGGNGGNVGGSEVIVGVRRLNSFVSPTPSHTLSPPSSLHPSSVYGQSPNLSSRHQPAQRSHHQQHQQQQQHHHHHHHQRHSASDRSKRSSSQEESGGGPVPPVTALTTVASAVGMRRSHSPQSLTVSVDDKKPRIVPSSEINGHGGGSHGGHETRINVEETYTSSQEDIKMRTTQQKESILKRIPEGAEATTVLVGAVDFLEQPTIAFVRLAEGIPMPSITEVPIPVRFLFILLGPQRAQLDYHEVGRSIATLMSNEHFHDIAYKADDRRELLSAINEFLDDSIVLPPGKWERQALLPFEELKAKSDMIRMRKKKALDERNRSKQQPGALLTSEEEKKLLEAAASGAGGAGDPGDGKKPKKNPLEKTNRLWGGLINDIKRRYPMYKSDILDGLNSETFAATIFMYFAALSTAITFGGLSSDKTHNLIGISETLVAASMVGIVFHALAGQPLVIVGTTGPLLLFDEALNQFCISNNFSFLTVRVYVGCWLAIIALAVSAFEGSVYVRLFTRFTQEIFSALISLIFIVETIMKLVYVYGRHPLLAEYNYQNVTIPTPHPAPYAASEANDTTTDTVADLLAESLTSAVNVTVASVTALEDASASLSGLIPPFDAIGPKNQPNTALFCTILTLGTFGLAYYLKLFRNSRILGRNARRALGDFGVPISIALFVLFDYSIPQVYTEKLSVPEGLSPSDTSQRGWLIPLGGVPGWVPFAAGVPALLVYILIFMETHISELIVDKPERGLKKGSGLHLDIVLLCFLNTLCGLFGMPWHCAATVRSVTHVSAVTIMSRTHAPGEAPHITDVKEQRLSGLFVSLLVGLSVTMAPILRLIPISVLFGVFLYMGIASMSGVQLFERLRLYLVPLKHYPQVPFVRRVPTWKMHLFTLVQVLALAMLWAVKSSPFSLALPFFLIMMVPTRHMLEKIFSPLELRALDGSQPNEGAEDEPDFYEQAPIPA</sequence>
<evidence type="ECO:0000256" key="5">
    <source>
        <dbReference type="ARBA" id="ARBA00022692"/>
    </source>
</evidence>
<comment type="similarity">
    <text evidence="2 9">Belongs to the anion exchanger (TC 2.A.31) family.</text>
</comment>
<dbReference type="FunFam" id="3.40.930.10:FF:000020">
    <property type="entry name" value="Anion exchange protein"/>
    <property type="match status" value="1"/>
</dbReference>
<feature type="domain" description="Bicarbonate transporter-like transmembrane" evidence="11">
    <location>
        <begin position="929"/>
        <end position="1495"/>
    </location>
</feature>
<feature type="compositionally biased region" description="Basic and acidic residues" evidence="10">
    <location>
        <begin position="364"/>
        <end position="374"/>
    </location>
</feature>
<feature type="compositionally biased region" description="Basic residues" evidence="10">
    <location>
        <begin position="619"/>
        <end position="640"/>
    </location>
</feature>
<evidence type="ECO:0000256" key="10">
    <source>
        <dbReference type="SAM" id="MobiDB-lite"/>
    </source>
</evidence>
<dbReference type="SUPFAM" id="SSF55804">
    <property type="entry name" value="Phoshotransferase/anion transport protein"/>
    <property type="match status" value="1"/>
</dbReference>
<evidence type="ECO:0000313" key="13">
    <source>
        <dbReference type="EnsemblMetazoa" id="AALB005045-PA"/>
    </source>
</evidence>
<feature type="compositionally biased region" description="Low complexity" evidence="10">
    <location>
        <begin position="218"/>
        <end position="234"/>
    </location>
</feature>
<dbReference type="GO" id="GO:0008509">
    <property type="term" value="F:monoatomic anion transmembrane transporter activity"/>
    <property type="evidence" value="ECO:0007669"/>
    <property type="project" value="InterPro"/>
</dbReference>
<keyword evidence="6 9" id="KW-1133">Transmembrane helix</keyword>
<feature type="compositionally biased region" description="Basic residues" evidence="10">
    <location>
        <begin position="311"/>
        <end position="322"/>
    </location>
</feature>
<reference evidence="13 14" key="1">
    <citation type="journal article" date="2017" name="G3 (Bethesda)">
        <title>The Physical Genome Mapping of Anopheles albimanus Corrected Scaffold Misassemblies and Identified Interarm Rearrangements in Genus Anopheles.</title>
        <authorList>
            <person name="Artemov G.N."/>
            <person name="Peery A.N."/>
            <person name="Jiang X."/>
            <person name="Tu Z."/>
            <person name="Stegniy V.N."/>
            <person name="Sharakhova M.V."/>
            <person name="Sharakhov I.V."/>
        </authorList>
    </citation>
    <scope>NUCLEOTIDE SEQUENCE [LARGE SCALE GENOMIC DNA]</scope>
    <source>
        <strain evidence="13 14">ALBI9_A</strain>
    </source>
</reference>
<feature type="transmembrane region" description="Helical" evidence="9">
    <location>
        <begin position="1258"/>
        <end position="1286"/>
    </location>
</feature>
<dbReference type="Pfam" id="PF00955">
    <property type="entry name" value="HCO3_cotransp"/>
    <property type="match status" value="1"/>
</dbReference>
<dbReference type="GO" id="GO:0051453">
    <property type="term" value="P:regulation of intracellular pH"/>
    <property type="evidence" value="ECO:0007669"/>
    <property type="project" value="TreeGrafter"/>
</dbReference>
<feature type="transmembrane region" description="Helical" evidence="9">
    <location>
        <begin position="958"/>
        <end position="978"/>
    </location>
</feature>
<dbReference type="VEuPathDB" id="VectorBase:AALB005045"/>
<dbReference type="PRINTS" id="PR01231">
    <property type="entry name" value="HCO3TRNSPORT"/>
</dbReference>
<feature type="transmembrane region" description="Helical" evidence="9">
    <location>
        <begin position="1367"/>
        <end position="1386"/>
    </location>
</feature>
<feature type="region of interest" description="Disordered" evidence="10">
    <location>
        <begin position="158"/>
        <end position="389"/>
    </location>
</feature>
<dbReference type="NCBIfam" id="TIGR00834">
    <property type="entry name" value="ae"/>
    <property type="match status" value="1"/>
</dbReference>
<feature type="compositionally biased region" description="Low complexity" evidence="10">
    <location>
        <begin position="183"/>
        <end position="199"/>
    </location>
</feature>
<feature type="compositionally biased region" description="Low complexity" evidence="10">
    <location>
        <begin position="586"/>
        <end position="602"/>
    </location>
</feature>
<evidence type="ECO:0000256" key="6">
    <source>
        <dbReference type="ARBA" id="ARBA00022989"/>
    </source>
</evidence>
<feature type="transmembrane region" description="Helical" evidence="9">
    <location>
        <begin position="1180"/>
        <end position="1198"/>
    </location>
</feature>
<evidence type="ECO:0000256" key="4">
    <source>
        <dbReference type="ARBA" id="ARBA00022475"/>
    </source>
</evidence>
<keyword evidence="8 9" id="KW-0472">Membrane</keyword>
<organism evidence="13 14">
    <name type="scientific">Anopheles albimanus</name>
    <name type="common">New world malaria mosquito</name>
    <dbReference type="NCBI Taxonomy" id="7167"/>
    <lineage>
        <taxon>Eukaryota</taxon>
        <taxon>Metazoa</taxon>
        <taxon>Ecdysozoa</taxon>
        <taxon>Arthropoda</taxon>
        <taxon>Hexapoda</taxon>
        <taxon>Insecta</taxon>
        <taxon>Pterygota</taxon>
        <taxon>Neoptera</taxon>
        <taxon>Endopterygota</taxon>
        <taxon>Diptera</taxon>
        <taxon>Nematocera</taxon>
        <taxon>Culicoidea</taxon>
        <taxon>Culicidae</taxon>
        <taxon>Anophelinae</taxon>
        <taxon>Anopheles</taxon>
    </lineage>
</organism>
<dbReference type="GO" id="GO:0015701">
    <property type="term" value="P:bicarbonate transport"/>
    <property type="evidence" value="ECO:0007669"/>
    <property type="project" value="TreeGrafter"/>
</dbReference>
<dbReference type="STRING" id="7167.A0A182FEV4"/>
<keyword evidence="5 9" id="KW-0812">Transmembrane</keyword>
<evidence type="ECO:0000256" key="9">
    <source>
        <dbReference type="RuleBase" id="RU362035"/>
    </source>
</evidence>
<dbReference type="PANTHER" id="PTHR11453">
    <property type="entry name" value="ANION EXCHANGE PROTEIN"/>
    <property type="match status" value="1"/>
</dbReference>
<feature type="compositionally biased region" description="Polar residues" evidence="10">
    <location>
        <begin position="239"/>
        <end position="259"/>
    </location>
</feature>
<evidence type="ECO:0000313" key="14">
    <source>
        <dbReference type="Proteomes" id="UP000069272"/>
    </source>
</evidence>
<protein>
    <recommendedName>
        <fullName evidence="9">Anion exchange protein</fullName>
    </recommendedName>
</protein>
<accession>A0A182FEV4</accession>
<reference evidence="13" key="2">
    <citation type="submission" date="2022-08" db="UniProtKB">
        <authorList>
            <consortium name="EnsemblMetazoa"/>
        </authorList>
    </citation>
    <scope>IDENTIFICATION</scope>
    <source>
        <strain evidence="13">STECLA/ALBI9_A</strain>
    </source>
</reference>
<keyword evidence="7 9" id="KW-0406">Ion transport</keyword>
<feature type="compositionally biased region" description="Basic and acidic residues" evidence="10">
    <location>
        <begin position="641"/>
        <end position="651"/>
    </location>
</feature>
<dbReference type="InterPro" id="IPR016152">
    <property type="entry name" value="PTrfase/Anion_transptr"/>
</dbReference>
<evidence type="ECO:0000256" key="7">
    <source>
        <dbReference type="ARBA" id="ARBA00023065"/>
    </source>
</evidence>
<dbReference type="Gene3D" id="1.10.287.570">
    <property type="entry name" value="Helical hairpin bin"/>
    <property type="match status" value="1"/>
</dbReference>
<name>A0A182FEV4_ANOAL</name>
<feature type="transmembrane region" description="Helical" evidence="9">
    <location>
        <begin position="1043"/>
        <end position="1063"/>
    </location>
</feature>
<feature type="transmembrane region" description="Helical" evidence="9">
    <location>
        <begin position="1075"/>
        <end position="1097"/>
    </location>
</feature>
<dbReference type="Proteomes" id="UP000069272">
    <property type="component" value="Chromosome 3L"/>
</dbReference>
<keyword evidence="14" id="KW-1185">Reference proteome</keyword>
<feature type="transmembrane region" description="Helical" evidence="9">
    <location>
        <begin position="1307"/>
        <end position="1327"/>
    </location>
</feature>
<dbReference type="PANTHER" id="PTHR11453:SF47">
    <property type="entry name" value="ANION EXCHANGE PROTEIN"/>
    <property type="match status" value="1"/>
</dbReference>
<feature type="domain" description="Band 3 cytoplasmic" evidence="12">
    <location>
        <begin position="634"/>
        <end position="852"/>
    </location>
</feature>
<evidence type="ECO:0000259" key="12">
    <source>
        <dbReference type="Pfam" id="PF07565"/>
    </source>
</evidence>
<proteinExistence type="inferred from homology"/>